<dbReference type="SUPFAM" id="SSF54713">
    <property type="entry name" value="Elongation factor Ts (EF-Ts), dimerisation domain"/>
    <property type="match status" value="2"/>
</dbReference>
<dbReference type="OrthoDB" id="277235at2759"/>
<reference evidence="9" key="1">
    <citation type="submission" date="2021-02" db="EMBL/GenBank/DDBJ databases">
        <authorList>
            <person name="Dougan E. K."/>
            <person name="Rhodes N."/>
            <person name="Thang M."/>
            <person name="Chan C."/>
        </authorList>
    </citation>
    <scope>NUCLEOTIDE SEQUENCE</scope>
</reference>
<protein>
    <recommendedName>
        <fullName evidence="4">Elongation factor Ts, mitochondrial</fullName>
        <shortName evidence="4">EF-Ts</shortName>
        <shortName evidence="4">EF-TsMt</shortName>
    </recommendedName>
</protein>
<proteinExistence type="inferred from homology"/>
<dbReference type="Gene3D" id="1.10.286.20">
    <property type="match status" value="2"/>
</dbReference>
<evidence type="ECO:0000256" key="7">
    <source>
        <dbReference type="SAM" id="Phobius"/>
    </source>
</evidence>
<feature type="domain" description="Translation elongation factor EFTs/EF1B dimerisation" evidence="8">
    <location>
        <begin position="544"/>
        <end position="688"/>
    </location>
</feature>
<accession>A0A813HKP6</accession>
<dbReference type="PANTHER" id="PTHR11741:SF0">
    <property type="entry name" value="ELONGATION FACTOR TS, MITOCHONDRIAL"/>
    <property type="match status" value="1"/>
</dbReference>
<keyword evidence="7" id="KW-1133">Transmembrane helix</keyword>
<feature type="region of interest" description="Disordered" evidence="6">
    <location>
        <begin position="456"/>
        <end position="488"/>
    </location>
</feature>
<dbReference type="GO" id="GO:0005739">
    <property type="term" value="C:mitochondrion"/>
    <property type="evidence" value="ECO:0007669"/>
    <property type="project" value="UniProtKB-SubCell"/>
</dbReference>
<evidence type="ECO:0000256" key="1">
    <source>
        <dbReference type="ARBA" id="ARBA00005532"/>
    </source>
</evidence>
<sequence>MVADISDRRVTRCALLSAGGLMAYMSRGAQQAFLNSAAPGSFASLPVSPLQGSEQVFGGLAAPTLLDARRSERSDGSWAFAPALLALGAAAAFALKSRDESRTTMFSKHDRRTFRGKLHGHTFGKYRLRKNKLRRIQGVRNGTIDLENIPQQGQPEPEHCWDIQNLLSNPMYYYPPLVRAAFQDIQEERFVIERANWKELMGKKGNQWAFKGWTPPGMTEKVEAGGPVPPKEVAASVVGEKISAKDVKTLRERSRAGILDCQKALAENGGEMEKAMEWLKKKGIAKADKKAGNVAVEGNIASYVHFNNKIAVLVEVNSETDFVASNAIFKDFANDVAMQIASNSTVTFVTSAEIDQVAYAKEKELEMAKEDLAGKPDAMKEKIVEGRLKKKFEENVLMGQKWIKNEDITVEQALKETIAKIGENIVIRRFMRINLGEGLAKKDNDFAAGVEKELAKYKDGPGDSKPAEKPAEAPKPEAPKAEAPKPEVPAVPVTAQMVKELRARSGAGPADCKKALVESGADGDKAMEWLKKKGISKAEKKIGNLSVEGAVASYVHFNSKLGVIVEVNSETDFVAMNAIFKEFAADVAMQVAALPQVSCVSADEVSPELYAKTKELEMAKEDLAGKPEDIKEKIVIGRLKKQFDDVCLLNQKWIKDENLTVSEVLKQKIAKLGENIVIRRFARLTLGEGLEKKDADFAAGVEKELAKFRA</sequence>
<name>A0A813HKP6_POLGL</name>
<dbReference type="InterPro" id="IPR036402">
    <property type="entry name" value="EF-Ts_dimer_sf"/>
</dbReference>
<dbReference type="InterPro" id="IPR009060">
    <property type="entry name" value="UBA-like_sf"/>
</dbReference>
<comment type="subcellular location">
    <subcellularLocation>
        <location evidence="4">Mitochondrion</location>
    </subcellularLocation>
</comment>
<keyword evidence="4" id="KW-0496">Mitochondrion</keyword>
<comment type="caution">
    <text evidence="9">The sequence shown here is derived from an EMBL/GenBank/DDBJ whole genome shotgun (WGS) entry which is preliminary data.</text>
</comment>
<dbReference type="SUPFAM" id="SSF46934">
    <property type="entry name" value="UBA-like"/>
    <property type="match status" value="2"/>
</dbReference>
<dbReference type="NCBIfam" id="TIGR00116">
    <property type="entry name" value="tsf"/>
    <property type="match status" value="1"/>
</dbReference>
<dbReference type="InterPro" id="IPR014039">
    <property type="entry name" value="Transl_elong_EFTs/EF1B_dimer"/>
</dbReference>
<gene>
    <name evidence="9" type="ORF">PGLA1383_LOCUS53929</name>
</gene>
<dbReference type="PROSITE" id="PS01127">
    <property type="entry name" value="EF_TS_2"/>
    <property type="match status" value="1"/>
</dbReference>
<dbReference type="InterPro" id="IPR018101">
    <property type="entry name" value="Transl_elong_Ts_CS"/>
</dbReference>
<feature type="domain" description="Translation elongation factor EFTs/EF1B dimerisation" evidence="8">
    <location>
        <begin position="294"/>
        <end position="416"/>
    </location>
</feature>
<dbReference type="FunFam" id="1.10.8.10:FF:000001">
    <property type="entry name" value="Elongation factor Ts"/>
    <property type="match status" value="2"/>
</dbReference>
<feature type="compositionally biased region" description="Basic and acidic residues" evidence="6">
    <location>
        <begin position="456"/>
        <end position="485"/>
    </location>
</feature>
<dbReference type="PANTHER" id="PTHR11741">
    <property type="entry name" value="ELONGATION FACTOR TS"/>
    <property type="match status" value="1"/>
</dbReference>
<evidence type="ECO:0000313" key="10">
    <source>
        <dbReference type="Proteomes" id="UP000654075"/>
    </source>
</evidence>
<evidence type="ECO:0000313" key="9">
    <source>
        <dbReference type="EMBL" id="CAE8638814.1"/>
    </source>
</evidence>
<evidence type="ECO:0000256" key="6">
    <source>
        <dbReference type="SAM" id="MobiDB-lite"/>
    </source>
</evidence>
<dbReference type="EMBL" id="CAJNNV010032073">
    <property type="protein sequence ID" value="CAE8638814.1"/>
    <property type="molecule type" value="Genomic_DNA"/>
</dbReference>
<dbReference type="InterPro" id="IPR001816">
    <property type="entry name" value="Transl_elong_EFTs/EF1B"/>
</dbReference>
<keyword evidence="10" id="KW-1185">Reference proteome</keyword>
<keyword evidence="2 4" id="KW-0251">Elongation factor</keyword>
<evidence type="ECO:0000259" key="8">
    <source>
        <dbReference type="Pfam" id="PF00889"/>
    </source>
</evidence>
<comment type="function">
    <text evidence="4 5">Associates with the EF-Tu.GDP complex and induces the exchange of GDP to GTP. It remains bound to the aminoacyl-tRNA.EF-Tu.GTP complex up to the GTP hydrolysis stage on the ribosome.</text>
</comment>
<dbReference type="HAMAP" id="MF_00050">
    <property type="entry name" value="EF_Ts"/>
    <property type="match status" value="2"/>
</dbReference>
<evidence type="ECO:0000256" key="2">
    <source>
        <dbReference type="ARBA" id="ARBA00022768"/>
    </source>
</evidence>
<evidence type="ECO:0000256" key="3">
    <source>
        <dbReference type="ARBA" id="ARBA00022917"/>
    </source>
</evidence>
<keyword evidence="7" id="KW-0812">Transmembrane</keyword>
<dbReference type="AlphaFoldDB" id="A0A813HKP6"/>
<dbReference type="Gene3D" id="3.30.479.20">
    <property type="entry name" value="Elongation factor Ts, dimerisation domain"/>
    <property type="match status" value="2"/>
</dbReference>
<organism evidence="9 10">
    <name type="scientific">Polarella glacialis</name>
    <name type="common">Dinoflagellate</name>
    <dbReference type="NCBI Taxonomy" id="89957"/>
    <lineage>
        <taxon>Eukaryota</taxon>
        <taxon>Sar</taxon>
        <taxon>Alveolata</taxon>
        <taxon>Dinophyceae</taxon>
        <taxon>Suessiales</taxon>
        <taxon>Suessiaceae</taxon>
        <taxon>Polarella</taxon>
    </lineage>
</organism>
<keyword evidence="7" id="KW-0472">Membrane</keyword>
<dbReference type="Gene3D" id="1.10.8.10">
    <property type="entry name" value="DNA helicase RuvA subunit, C-terminal domain"/>
    <property type="match status" value="2"/>
</dbReference>
<dbReference type="CDD" id="cd14275">
    <property type="entry name" value="UBA_EF-Ts"/>
    <property type="match status" value="2"/>
</dbReference>
<evidence type="ECO:0000256" key="4">
    <source>
        <dbReference type="HAMAP-Rule" id="MF_03135"/>
    </source>
</evidence>
<dbReference type="Pfam" id="PF00889">
    <property type="entry name" value="EF_TS"/>
    <property type="match status" value="2"/>
</dbReference>
<comment type="similarity">
    <text evidence="1 4 5">Belongs to the EF-Ts family.</text>
</comment>
<dbReference type="GO" id="GO:0003746">
    <property type="term" value="F:translation elongation factor activity"/>
    <property type="evidence" value="ECO:0007669"/>
    <property type="project" value="UniProtKB-UniRule"/>
</dbReference>
<keyword evidence="3 4" id="KW-0648">Protein biosynthesis</keyword>
<dbReference type="Proteomes" id="UP000654075">
    <property type="component" value="Unassembled WGS sequence"/>
</dbReference>
<feature type="transmembrane region" description="Helical" evidence="7">
    <location>
        <begin position="76"/>
        <end position="95"/>
    </location>
</feature>
<dbReference type="OMA" id="IHAGSRI"/>
<evidence type="ECO:0000256" key="5">
    <source>
        <dbReference type="RuleBase" id="RU000642"/>
    </source>
</evidence>